<reference evidence="8" key="2">
    <citation type="submission" date="2020-09" db="EMBL/GenBank/DDBJ databases">
        <authorList>
            <person name="Sun Q."/>
            <person name="Ohkuma M."/>
        </authorList>
    </citation>
    <scope>NUCLEOTIDE SEQUENCE</scope>
    <source>
        <strain evidence="8">JCM 3313</strain>
    </source>
</reference>
<reference evidence="8" key="1">
    <citation type="journal article" date="2014" name="Int. J. Syst. Evol. Microbiol.">
        <title>Complete genome sequence of Corynebacterium casei LMG S-19264T (=DSM 44701T), isolated from a smear-ripened cheese.</title>
        <authorList>
            <consortium name="US DOE Joint Genome Institute (JGI-PGF)"/>
            <person name="Walter F."/>
            <person name="Albersmeier A."/>
            <person name="Kalinowski J."/>
            <person name="Ruckert C."/>
        </authorList>
    </citation>
    <scope>NUCLEOTIDE SEQUENCE</scope>
    <source>
        <strain evidence="8">JCM 3313</strain>
    </source>
</reference>
<dbReference type="AlphaFoldDB" id="A0A918AUD9"/>
<sequence length="331" mass="34708">MLEDAVDSEELAEAVRRAVRRCVRAGLSRAEAEECVHEALLALLARPDREGDEAVRRLADRLGEAGRPNLVDHLRRGGREPHAARRPDARPPRGSGDLVTEHALARWLVKAVQDLPPTTRQVCRALAEGRTPEQVATELGLTHRAVRAHLSRARRALRGLAGDAAASLAGDTRRLVRQTAPIALAAIAAGVALAPDHLSQPAHLLSVPITGHQPMPGVPAEPGQRPDPTTPQALPPAPPAPPPTTAPPPVRRTDAATAPVTPSAPVSRPPTTTPTASEPSVPPVLPRVEVEVSGPVATDVEVPPGADTPGVRDSLLCAVLAPVLPASRWCG</sequence>
<dbReference type="Proteomes" id="UP000639606">
    <property type="component" value="Unassembled WGS sequence"/>
</dbReference>
<evidence type="ECO:0000259" key="7">
    <source>
        <dbReference type="SMART" id="SM00421"/>
    </source>
</evidence>
<dbReference type="GO" id="GO:0003677">
    <property type="term" value="F:DNA binding"/>
    <property type="evidence" value="ECO:0007669"/>
    <property type="project" value="UniProtKB-KW"/>
</dbReference>
<keyword evidence="9" id="KW-1185">Reference proteome</keyword>
<dbReference type="InterPro" id="IPR039425">
    <property type="entry name" value="RNA_pol_sigma-70-like"/>
</dbReference>
<dbReference type="GO" id="GO:0016987">
    <property type="term" value="F:sigma factor activity"/>
    <property type="evidence" value="ECO:0007669"/>
    <property type="project" value="UniProtKB-KW"/>
</dbReference>
<dbReference type="PANTHER" id="PTHR43133">
    <property type="entry name" value="RNA POLYMERASE ECF-TYPE SIGMA FACTO"/>
    <property type="match status" value="1"/>
</dbReference>
<keyword evidence="2" id="KW-0805">Transcription regulation</keyword>
<keyword evidence="4" id="KW-0238">DNA-binding</keyword>
<evidence type="ECO:0000256" key="1">
    <source>
        <dbReference type="ARBA" id="ARBA00010641"/>
    </source>
</evidence>
<comment type="caution">
    <text evidence="8">The sequence shown here is derived from an EMBL/GenBank/DDBJ whole genome shotgun (WGS) entry which is preliminary data.</text>
</comment>
<dbReference type="SMART" id="SM00421">
    <property type="entry name" value="HTH_LUXR"/>
    <property type="match status" value="1"/>
</dbReference>
<dbReference type="EMBL" id="BMRG01000032">
    <property type="protein sequence ID" value="GGP86700.1"/>
    <property type="molecule type" value="Genomic_DNA"/>
</dbReference>
<keyword evidence="5" id="KW-0804">Transcription</keyword>
<dbReference type="InterPro" id="IPR000792">
    <property type="entry name" value="Tscrpt_reg_LuxR_C"/>
</dbReference>
<organism evidence="8 9">
    <name type="scientific">Saccharothrix coeruleofusca</name>
    <dbReference type="NCBI Taxonomy" id="33919"/>
    <lineage>
        <taxon>Bacteria</taxon>
        <taxon>Bacillati</taxon>
        <taxon>Actinomycetota</taxon>
        <taxon>Actinomycetes</taxon>
        <taxon>Pseudonocardiales</taxon>
        <taxon>Pseudonocardiaceae</taxon>
        <taxon>Saccharothrix</taxon>
    </lineage>
</organism>
<evidence type="ECO:0000256" key="5">
    <source>
        <dbReference type="ARBA" id="ARBA00023163"/>
    </source>
</evidence>
<gene>
    <name evidence="8" type="ORF">GCM10010185_70610</name>
</gene>
<feature type="compositionally biased region" description="Basic and acidic residues" evidence="6">
    <location>
        <begin position="68"/>
        <end position="91"/>
    </location>
</feature>
<dbReference type="SUPFAM" id="SSF88659">
    <property type="entry name" value="Sigma3 and sigma4 domains of RNA polymerase sigma factors"/>
    <property type="match status" value="1"/>
</dbReference>
<keyword evidence="3" id="KW-0731">Sigma factor</keyword>
<feature type="compositionally biased region" description="Low complexity" evidence="6">
    <location>
        <begin position="255"/>
        <end position="266"/>
    </location>
</feature>
<evidence type="ECO:0000256" key="4">
    <source>
        <dbReference type="ARBA" id="ARBA00023125"/>
    </source>
</evidence>
<accession>A0A918AUD9</accession>
<proteinExistence type="inferred from homology"/>
<dbReference type="PANTHER" id="PTHR43133:SF58">
    <property type="entry name" value="ECF RNA POLYMERASE SIGMA FACTOR SIGD"/>
    <property type="match status" value="1"/>
</dbReference>
<name>A0A918AUD9_9PSEU</name>
<evidence type="ECO:0000256" key="3">
    <source>
        <dbReference type="ARBA" id="ARBA00023082"/>
    </source>
</evidence>
<dbReference type="InterPro" id="IPR013324">
    <property type="entry name" value="RNA_pol_sigma_r3/r4-like"/>
</dbReference>
<dbReference type="InterPro" id="IPR013249">
    <property type="entry name" value="RNA_pol_sigma70_r4_t2"/>
</dbReference>
<feature type="region of interest" description="Disordered" evidence="6">
    <location>
        <begin position="68"/>
        <end position="96"/>
    </location>
</feature>
<dbReference type="Gene3D" id="1.10.10.10">
    <property type="entry name" value="Winged helix-like DNA-binding domain superfamily/Winged helix DNA-binding domain"/>
    <property type="match status" value="1"/>
</dbReference>
<evidence type="ECO:0000256" key="6">
    <source>
        <dbReference type="SAM" id="MobiDB-lite"/>
    </source>
</evidence>
<feature type="domain" description="HTH luxR-type" evidence="7">
    <location>
        <begin position="112"/>
        <end position="169"/>
    </location>
</feature>
<feature type="compositionally biased region" description="Pro residues" evidence="6">
    <location>
        <begin position="233"/>
        <end position="250"/>
    </location>
</feature>
<feature type="region of interest" description="Disordered" evidence="6">
    <location>
        <begin position="207"/>
        <end position="284"/>
    </location>
</feature>
<evidence type="ECO:0000313" key="8">
    <source>
        <dbReference type="EMBL" id="GGP86700.1"/>
    </source>
</evidence>
<evidence type="ECO:0000313" key="9">
    <source>
        <dbReference type="Proteomes" id="UP000639606"/>
    </source>
</evidence>
<dbReference type="GO" id="GO:0006352">
    <property type="term" value="P:DNA-templated transcription initiation"/>
    <property type="evidence" value="ECO:0007669"/>
    <property type="project" value="InterPro"/>
</dbReference>
<comment type="similarity">
    <text evidence="1">Belongs to the sigma-70 factor family. ECF subfamily.</text>
</comment>
<dbReference type="Pfam" id="PF08281">
    <property type="entry name" value="Sigma70_r4_2"/>
    <property type="match status" value="1"/>
</dbReference>
<protein>
    <recommendedName>
        <fullName evidence="7">HTH luxR-type domain-containing protein</fullName>
    </recommendedName>
</protein>
<evidence type="ECO:0000256" key="2">
    <source>
        <dbReference type="ARBA" id="ARBA00023015"/>
    </source>
</evidence>
<dbReference type="InterPro" id="IPR036388">
    <property type="entry name" value="WH-like_DNA-bd_sf"/>
</dbReference>